<protein>
    <submittedName>
        <fullName evidence="2">Uncharacterized protein</fullName>
    </submittedName>
</protein>
<organism evidence="2 3">
    <name type="scientific">Pseudopedobacter saltans</name>
    <dbReference type="NCBI Taxonomy" id="151895"/>
    <lineage>
        <taxon>Bacteria</taxon>
        <taxon>Pseudomonadati</taxon>
        <taxon>Bacteroidota</taxon>
        <taxon>Sphingobacteriia</taxon>
        <taxon>Sphingobacteriales</taxon>
        <taxon>Sphingobacteriaceae</taxon>
        <taxon>Pseudopedobacter</taxon>
    </lineage>
</organism>
<evidence type="ECO:0000313" key="3">
    <source>
        <dbReference type="Proteomes" id="UP000249645"/>
    </source>
</evidence>
<keyword evidence="1" id="KW-1133">Transmembrane helix</keyword>
<dbReference type="EMBL" id="QFOI01000467">
    <property type="protein sequence ID" value="PZP41976.1"/>
    <property type="molecule type" value="Genomic_DNA"/>
</dbReference>
<evidence type="ECO:0000256" key="1">
    <source>
        <dbReference type="SAM" id="Phobius"/>
    </source>
</evidence>
<feature type="transmembrane region" description="Helical" evidence="1">
    <location>
        <begin position="21"/>
        <end position="39"/>
    </location>
</feature>
<dbReference type="AlphaFoldDB" id="A0A2W5G8X8"/>
<keyword evidence="1" id="KW-0812">Transmembrane</keyword>
<accession>A0A2W5G8X8</accession>
<evidence type="ECO:0000313" key="2">
    <source>
        <dbReference type="EMBL" id="PZP41976.1"/>
    </source>
</evidence>
<reference evidence="2 3" key="1">
    <citation type="submission" date="2017-11" db="EMBL/GenBank/DDBJ databases">
        <title>Infants hospitalized years apart are colonized by the same room-sourced microbial strains.</title>
        <authorList>
            <person name="Brooks B."/>
            <person name="Olm M.R."/>
            <person name="Firek B.A."/>
            <person name="Baker R."/>
            <person name="Thomas B.C."/>
            <person name="Morowitz M.J."/>
            <person name="Banfield J.F."/>
        </authorList>
    </citation>
    <scope>NUCLEOTIDE SEQUENCE [LARGE SCALE GENOMIC DNA]</scope>
    <source>
        <strain evidence="2">S2_009_000_R2_76</strain>
    </source>
</reference>
<keyword evidence="1" id="KW-0472">Membrane</keyword>
<comment type="caution">
    <text evidence="2">The sequence shown here is derived from an EMBL/GenBank/DDBJ whole genome shotgun (WGS) entry which is preliminary data.</text>
</comment>
<name>A0A2W5G8X8_9SPHI</name>
<gene>
    <name evidence="2" type="ORF">DI598_17520</name>
</gene>
<proteinExistence type="predicted"/>
<dbReference type="Proteomes" id="UP000249645">
    <property type="component" value="Unassembled WGS sequence"/>
</dbReference>
<sequence length="186" mass="21613">MKTLVILYQKVINAKIKNMQFIYMTIVLFCLSIGMHKSIQGQNLSNNKLGSDAKLVKYILIRLNTGVGYTEYIGKNEKSNFVLFKAQVDSSGDLLSLEILNEKRKDFERQLKEDLIKNSRLDTIWNKGKERIILFPVVFYEIEPGEDEDKLKFNLQISNFTNLNKYLPIEGLLMPTIIHGMMKPRY</sequence>